<dbReference type="InterPro" id="IPR036871">
    <property type="entry name" value="PX_dom_sf"/>
</dbReference>
<evidence type="ECO:0000259" key="3">
    <source>
        <dbReference type="PROSITE" id="PS51205"/>
    </source>
</evidence>
<dbReference type="GO" id="GO:0005769">
    <property type="term" value="C:early endosome"/>
    <property type="evidence" value="ECO:0007669"/>
    <property type="project" value="TreeGrafter"/>
</dbReference>
<feature type="compositionally biased region" description="Pro residues" evidence="2">
    <location>
        <begin position="1448"/>
        <end position="1463"/>
    </location>
</feature>
<dbReference type="GO" id="GO:0097422">
    <property type="term" value="C:tubular endosome"/>
    <property type="evidence" value="ECO:0007669"/>
    <property type="project" value="TreeGrafter"/>
</dbReference>
<dbReference type="Proteomes" id="UP000276215">
    <property type="component" value="Unassembled WGS sequence"/>
</dbReference>
<feature type="region of interest" description="Disordered" evidence="2">
    <location>
        <begin position="1428"/>
        <end position="1469"/>
    </location>
</feature>
<dbReference type="GO" id="GO:0030133">
    <property type="term" value="C:transport vesicle"/>
    <property type="evidence" value="ECO:0007669"/>
    <property type="project" value="TreeGrafter"/>
</dbReference>
<accession>A0A3N4JM76</accession>
<dbReference type="InterPro" id="IPR002110">
    <property type="entry name" value="Ankyrin_rpt"/>
</dbReference>
<dbReference type="PANTHER" id="PTHR24170">
    <property type="entry name" value="ANKYRIN REPEAT DOMAIN-CONTAINING PROTEIN 27"/>
    <property type="match status" value="1"/>
</dbReference>
<dbReference type="SUPFAM" id="SSF64268">
    <property type="entry name" value="PX domain"/>
    <property type="match status" value="1"/>
</dbReference>
<dbReference type="PROSITE" id="PS51205">
    <property type="entry name" value="VPS9"/>
    <property type="match status" value="1"/>
</dbReference>
<sequence>MPLLNPYLRAFFRSTLPAQCTPIQDHILLVPTTDILTNTRDRETGSLYSDLAGLDEFLGSHVLRVPSGGSASPMVGSRENRGKARQYTTFNGRTVVVKDSWIYSNKGFRSLNQAQLLNDALFYPDTSEPQQWLIYYISKPLIGSLELIPTVPAFLRDRTNTEPPVARTSGPKKKDIKSFNELLMLFPMIARQMQPGLEKLFQEFEISFQKFKPLPLPPPSPRSVASGHSSSKNSIHSSVNGDVYKQAADESEIRRSLESAIMSAVDLFQRVDQSQLNLLATSTELTGPTVDRLIERYVTEQLHDSILFPRICATKSFEDEELEQKILDMESVDLTQVGIPLLDNQEKKTLIKRLNRGIKSFEKIGNSKSPQAMVQHLLETAQTLTRMEASDIQDQETTPSSNPEKSTVVTMNADMLVSLLLMVVIRAKVPGLHACLSYMRNFMFSEDVEQGETGYVLSTLEAVLFHIAQDHALSAASRSNEKLWRSVREGDLESVNRLLEPGIRSTEANGSRETSAVRSDVSSDSDDEAGEGEEEEEEERGRSPNPHPTIEIHSPTMPRPNQQFGEILGKETSDRAAEVINDAASDISELVEDEESPLPSINKDAIDDLDGELPDSPFASPIKADSESLANGVSPAIDPPEPLRDMVDDESREEITLPNGIDPNTAPPATPDEEAYTDPFEAAATDNSSSKSIGVSSVRLEDLRADGQEDTDSLNNVPLLPALKVTPNVRTGTTRFEFDERPKNARKARGRSVASLATTVDDTSVSSLRRLSRTLTSQSQNADSFSAEKLCKTRNAQGESILMMAVQERRAHVLKYLLSTSLFDTEFFVEDTNNEGTTLLASAVQAESIDILDLLLPQVLSLPAETQMKYFQKADNAGRTVAHYLFHAPDLISQLGRWLPWKYKDKNGQTPLFALCRSYDHPRYKEMVQMAIKNAQYAQRDGHRLHLDEHVDSKGNTLLHIAGDPAVLRILLRCDSDVNATNNRGFTALMVASKYGRVEMVKTMFGDPRVDFLAKELRGLTAVELAKDDDVRNRIDGKKFHECNVRSTDLTYLADLVLFQNPAMPDGRVTAVVRSFFVEDATIRVVVKSGAPAGDSTFMITTCRRSLTDFQFLAEWLAYENPGSWLPTIPVLRSPYQIPSKPSRSVLRDIQLRLDCFLKTLLAHSTFSTHELLWEFFLVPEIQQDLMIERSKKKVEARKEKVREEYQPIEDTRDVEVFVSHAKDSVRSINFACRSVTRRANAVRTTLFDFSDAFKLCGKHISGFSFLHDTPHLASFHKFSEILIPNESNPYTLFLEDFRNLQSSLNGVMTALDRPRQIINQMSLLQKQVDKHINSLRRSDRWPLGLLDDTRAKIHQEAADNVTKSKEQYLTLSSELRYTQTVAAGELSSFHELHAKQARRAIKEFAQRQLVTERAKLGGMRRAIRMISKKGGGRDLDVDTTTTTTTLPPLPPSPPPRTAPPPSDGGLNS</sequence>
<dbReference type="Gene3D" id="1.20.1050.80">
    <property type="entry name" value="VPS9 domain"/>
    <property type="match status" value="1"/>
</dbReference>
<dbReference type="PANTHER" id="PTHR24170:SF1">
    <property type="entry name" value="DOMAIN PROTEIN, PUTATIVE (AFU_ORTHOLOGUE AFUA_1G09870)-RELATED"/>
    <property type="match status" value="1"/>
</dbReference>
<dbReference type="GO" id="GO:0005770">
    <property type="term" value="C:late endosome"/>
    <property type="evidence" value="ECO:0007669"/>
    <property type="project" value="TreeGrafter"/>
</dbReference>
<name>A0A3N4JM76_9PEZI</name>
<feature type="compositionally biased region" description="Low complexity" evidence="2">
    <location>
        <begin position="226"/>
        <end position="241"/>
    </location>
</feature>
<dbReference type="InterPro" id="IPR051248">
    <property type="entry name" value="UPF0507/Ank_repeat_27"/>
</dbReference>
<feature type="region of interest" description="Disordered" evidence="2">
    <location>
        <begin position="576"/>
        <end position="676"/>
    </location>
</feature>
<comment type="similarity">
    <text evidence="1">Belongs to the UPF0507 family.</text>
</comment>
<feature type="compositionally biased region" description="Acidic residues" evidence="2">
    <location>
        <begin position="523"/>
        <end position="538"/>
    </location>
</feature>
<dbReference type="GO" id="GO:0035091">
    <property type="term" value="F:phosphatidylinositol binding"/>
    <property type="evidence" value="ECO:0007669"/>
    <property type="project" value="InterPro"/>
</dbReference>
<dbReference type="Pfam" id="PF02204">
    <property type="entry name" value="VPS9"/>
    <property type="match status" value="1"/>
</dbReference>
<dbReference type="InterPro" id="IPR003123">
    <property type="entry name" value="VPS9"/>
</dbReference>
<keyword evidence="5" id="KW-1185">Reference proteome</keyword>
<reference evidence="4 5" key="1">
    <citation type="journal article" date="2018" name="Nat. Ecol. Evol.">
        <title>Pezizomycetes genomes reveal the molecular basis of ectomycorrhizal truffle lifestyle.</title>
        <authorList>
            <person name="Murat C."/>
            <person name="Payen T."/>
            <person name="Noel B."/>
            <person name="Kuo A."/>
            <person name="Morin E."/>
            <person name="Chen J."/>
            <person name="Kohler A."/>
            <person name="Krizsan K."/>
            <person name="Balestrini R."/>
            <person name="Da Silva C."/>
            <person name="Montanini B."/>
            <person name="Hainaut M."/>
            <person name="Levati E."/>
            <person name="Barry K.W."/>
            <person name="Belfiori B."/>
            <person name="Cichocki N."/>
            <person name="Clum A."/>
            <person name="Dockter R.B."/>
            <person name="Fauchery L."/>
            <person name="Guy J."/>
            <person name="Iotti M."/>
            <person name="Le Tacon F."/>
            <person name="Lindquist E.A."/>
            <person name="Lipzen A."/>
            <person name="Malagnac F."/>
            <person name="Mello A."/>
            <person name="Molinier V."/>
            <person name="Miyauchi S."/>
            <person name="Poulain J."/>
            <person name="Riccioni C."/>
            <person name="Rubini A."/>
            <person name="Sitrit Y."/>
            <person name="Splivallo R."/>
            <person name="Traeger S."/>
            <person name="Wang M."/>
            <person name="Zifcakova L."/>
            <person name="Wipf D."/>
            <person name="Zambonelli A."/>
            <person name="Paolocci F."/>
            <person name="Nowrousian M."/>
            <person name="Ottonello S."/>
            <person name="Baldrian P."/>
            <person name="Spatafora J.W."/>
            <person name="Henrissat B."/>
            <person name="Nagy L.G."/>
            <person name="Aury J.M."/>
            <person name="Wincker P."/>
            <person name="Grigoriev I.V."/>
            <person name="Bonfante P."/>
            <person name="Martin F.M."/>
        </authorList>
    </citation>
    <scope>NUCLEOTIDE SEQUENCE [LARGE SCALE GENOMIC DNA]</scope>
    <source>
        <strain evidence="4 5">120613-1</strain>
    </source>
</reference>
<dbReference type="GO" id="GO:0045022">
    <property type="term" value="P:early endosome to late endosome transport"/>
    <property type="evidence" value="ECO:0007669"/>
    <property type="project" value="TreeGrafter"/>
</dbReference>
<feature type="region of interest" description="Disordered" evidence="2">
    <location>
        <begin position="503"/>
        <end position="564"/>
    </location>
</feature>
<dbReference type="CDD" id="cd06093">
    <property type="entry name" value="PX_domain"/>
    <property type="match status" value="1"/>
</dbReference>
<protein>
    <recommendedName>
        <fullName evidence="3">VPS9 domain-containing protein</fullName>
    </recommendedName>
</protein>
<dbReference type="GO" id="GO:0000149">
    <property type="term" value="F:SNARE binding"/>
    <property type="evidence" value="ECO:0007669"/>
    <property type="project" value="TreeGrafter"/>
</dbReference>
<evidence type="ECO:0000313" key="5">
    <source>
        <dbReference type="Proteomes" id="UP000276215"/>
    </source>
</evidence>
<dbReference type="STRING" id="1336337.A0A3N4JM76"/>
<dbReference type="GO" id="GO:0005085">
    <property type="term" value="F:guanyl-nucleotide exchange factor activity"/>
    <property type="evidence" value="ECO:0007669"/>
    <property type="project" value="TreeGrafter"/>
</dbReference>
<evidence type="ECO:0000313" key="4">
    <source>
        <dbReference type="EMBL" id="RPA99343.1"/>
    </source>
</evidence>
<proteinExistence type="inferred from homology"/>
<gene>
    <name evidence="4" type="ORF">L873DRAFT_919796</name>
</gene>
<dbReference type="OrthoDB" id="7464126at2759"/>
<dbReference type="SMART" id="SM00248">
    <property type="entry name" value="ANK"/>
    <property type="match status" value="5"/>
</dbReference>
<evidence type="ECO:0000256" key="2">
    <source>
        <dbReference type="SAM" id="MobiDB-lite"/>
    </source>
</evidence>
<dbReference type="InterPro" id="IPR036770">
    <property type="entry name" value="Ankyrin_rpt-contain_sf"/>
</dbReference>
<dbReference type="InterPro" id="IPR037191">
    <property type="entry name" value="VPS9_dom_sf"/>
</dbReference>
<dbReference type="SUPFAM" id="SSF109993">
    <property type="entry name" value="VPS9 domain"/>
    <property type="match status" value="1"/>
</dbReference>
<dbReference type="EMBL" id="ML120388">
    <property type="protein sequence ID" value="RPA99343.1"/>
    <property type="molecule type" value="Genomic_DNA"/>
</dbReference>
<organism evidence="4 5">
    <name type="scientific">Choiromyces venosus 120613-1</name>
    <dbReference type="NCBI Taxonomy" id="1336337"/>
    <lineage>
        <taxon>Eukaryota</taxon>
        <taxon>Fungi</taxon>
        <taxon>Dikarya</taxon>
        <taxon>Ascomycota</taxon>
        <taxon>Pezizomycotina</taxon>
        <taxon>Pezizomycetes</taxon>
        <taxon>Pezizales</taxon>
        <taxon>Tuberaceae</taxon>
        <taxon>Choiromyces</taxon>
    </lineage>
</organism>
<dbReference type="GO" id="GO:0005886">
    <property type="term" value="C:plasma membrane"/>
    <property type="evidence" value="ECO:0007669"/>
    <property type="project" value="TreeGrafter"/>
</dbReference>
<dbReference type="Gene3D" id="1.25.40.20">
    <property type="entry name" value="Ankyrin repeat-containing domain"/>
    <property type="match status" value="2"/>
</dbReference>
<dbReference type="Pfam" id="PF13857">
    <property type="entry name" value="Ank_5"/>
    <property type="match status" value="1"/>
</dbReference>
<feature type="domain" description="VPS9" evidence="3">
    <location>
        <begin position="316"/>
        <end position="476"/>
    </location>
</feature>
<evidence type="ECO:0000256" key="1">
    <source>
        <dbReference type="ARBA" id="ARBA00007428"/>
    </source>
</evidence>
<dbReference type="SUPFAM" id="SSF48403">
    <property type="entry name" value="Ankyrin repeat"/>
    <property type="match status" value="1"/>
</dbReference>
<feature type="region of interest" description="Disordered" evidence="2">
    <location>
        <begin position="217"/>
        <end position="241"/>
    </location>
</feature>